<dbReference type="Pfam" id="PF18852">
    <property type="entry name" value="LPD34"/>
    <property type="match status" value="1"/>
</dbReference>
<reference evidence="2 3" key="1">
    <citation type="submission" date="2015-09" db="EMBL/GenBank/DDBJ databases">
        <authorList>
            <consortium name="Pathogen Informatics"/>
        </authorList>
    </citation>
    <scope>NUCLEOTIDE SEQUENCE [LARGE SCALE GENOMIC DNA]</scope>
    <source>
        <strain evidence="2 3">2789STDY5608850</strain>
    </source>
</reference>
<gene>
    <name evidence="2" type="ORF">ERS852407_01709</name>
</gene>
<protein>
    <submittedName>
        <fullName evidence="2">Domain of uncharacterized function (DUF955)./Antirestriction protein (ArdA)</fullName>
    </submittedName>
</protein>
<dbReference type="EMBL" id="CYZE01000003">
    <property type="protein sequence ID" value="CUO03864.1"/>
    <property type="molecule type" value="Genomic_DNA"/>
</dbReference>
<dbReference type="AlphaFoldDB" id="A0A174BSW3"/>
<sequence>MRQGSIDGEQKAYEIVVAAAKQWEKQAAATQMINRALEYLRTPEVKHTANMWQPHPNNNDWEEISNRVYKMTCRIREDTKYDKEIKQSVPVAWYVTWDLYLNSPKDGYSIHLAGQDKKRYTDKASAVKYLDGRKKAYSHLSAEISPPIPKEHENCFTVNGALLPGYTVEGQEPIKTD</sequence>
<evidence type="ECO:0000313" key="2">
    <source>
        <dbReference type="EMBL" id="CUO03864.1"/>
    </source>
</evidence>
<proteinExistence type="predicted"/>
<organism evidence="2 3">
    <name type="scientific">Hungatella hathewayi</name>
    <dbReference type="NCBI Taxonomy" id="154046"/>
    <lineage>
        <taxon>Bacteria</taxon>
        <taxon>Bacillati</taxon>
        <taxon>Bacillota</taxon>
        <taxon>Clostridia</taxon>
        <taxon>Lachnospirales</taxon>
        <taxon>Lachnospiraceae</taxon>
        <taxon>Hungatella</taxon>
    </lineage>
</organism>
<dbReference type="InterPro" id="IPR040672">
    <property type="entry name" value="LPD34"/>
</dbReference>
<evidence type="ECO:0000313" key="3">
    <source>
        <dbReference type="Proteomes" id="UP000095651"/>
    </source>
</evidence>
<name>A0A174BSW3_9FIRM</name>
<accession>A0A174BSW3</accession>
<feature type="domain" description="Large polyvalent protein associated" evidence="1">
    <location>
        <begin position="1"/>
        <end position="170"/>
    </location>
</feature>
<dbReference type="Proteomes" id="UP000095651">
    <property type="component" value="Unassembled WGS sequence"/>
</dbReference>
<dbReference type="RefSeq" id="WP_347516084.1">
    <property type="nucleotide sequence ID" value="NZ_CABIXC010000003.1"/>
</dbReference>
<evidence type="ECO:0000259" key="1">
    <source>
        <dbReference type="Pfam" id="PF18852"/>
    </source>
</evidence>